<name>A0A915JE53_ROMCU</name>
<protein>
    <submittedName>
        <fullName evidence="2">Uncharacterized protein</fullName>
    </submittedName>
</protein>
<dbReference type="WBParaSite" id="nRc.2.0.1.t24452-RA">
    <property type="protein sequence ID" value="nRc.2.0.1.t24452-RA"/>
    <property type="gene ID" value="nRc.2.0.1.g24452"/>
</dbReference>
<evidence type="ECO:0000313" key="2">
    <source>
        <dbReference type="WBParaSite" id="nRc.2.0.1.t24452-RA"/>
    </source>
</evidence>
<sequence length="207" mass="23938">MQHLGEGHVGHPVVGKVMIGKVTCNSTKWRTSGADDLHSNGAPQKERKDDDKSFLGFTIFLTTYGLARIDEIEMPELSYCYLNPFDFFDWQIVSAYITEYNWTTEDVGHLLATYPGFEHLKFKLINVSKNHVNQLGNITYEIFEIMQKRICLNGKQSSPMLFAHPIFFSANDDNDIGPTWLFRHSIDIDLMMEIRQAPYRVPYKQHE</sequence>
<dbReference type="Proteomes" id="UP000887565">
    <property type="component" value="Unplaced"/>
</dbReference>
<dbReference type="AlphaFoldDB" id="A0A915JE53"/>
<proteinExistence type="predicted"/>
<keyword evidence="1" id="KW-1185">Reference proteome</keyword>
<reference evidence="2" key="1">
    <citation type="submission" date="2022-11" db="UniProtKB">
        <authorList>
            <consortium name="WormBaseParasite"/>
        </authorList>
    </citation>
    <scope>IDENTIFICATION</scope>
</reference>
<organism evidence="1 2">
    <name type="scientific">Romanomermis culicivorax</name>
    <name type="common">Nematode worm</name>
    <dbReference type="NCBI Taxonomy" id="13658"/>
    <lineage>
        <taxon>Eukaryota</taxon>
        <taxon>Metazoa</taxon>
        <taxon>Ecdysozoa</taxon>
        <taxon>Nematoda</taxon>
        <taxon>Enoplea</taxon>
        <taxon>Dorylaimia</taxon>
        <taxon>Mermithida</taxon>
        <taxon>Mermithoidea</taxon>
        <taxon>Mermithidae</taxon>
        <taxon>Romanomermis</taxon>
    </lineage>
</organism>
<evidence type="ECO:0000313" key="1">
    <source>
        <dbReference type="Proteomes" id="UP000887565"/>
    </source>
</evidence>
<accession>A0A915JE53</accession>